<accession>A0ABW8ASD2</accession>
<dbReference type="Pfam" id="PF04542">
    <property type="entry name" value="Sigma70_r2"/>
    <property type="match status" value="1"/>
</dbReference>
<feature type="compositionally biased region" description="Basic and acidic residues" evidence="6">
    <location>
        <begin position="188"/>
        <end position="198"/>
    </location>
</feature>
<proteinExistence type="inferred from homology"/>
<dbReference type="InterPro" id="IPR013325">
    <property type="entry name" value="RNA_pol_sigma_r2"/>
</dbReference>
<evidence type="ECO:0000313" key="9">
    <source>
        <dbReference type="EMBL" id="MFI7589287.1"/>
    </source>
</evidence>
<dbReference type="CDD" id="cd06171">
    <property type="entry name" value="Sigma70_r4"/>
    <property type="match status" value="1"/>
</dbReference>
<name>A0ABW8ASD2_9ACTN</name>
<evidence type="ECO:0000256" key="2">
    <source>
        <dbReference type="ARBA" id="ARBA00023015"/>
    </source>
</evidence>
<dbReference type="RefSeq" id="WP_398283844.1">
    <property type="nucleotide sequence ID" value="NZ_JBITLV010000007.1"/>
</dbReference>
<dbReference type="Pfam" id="PF08281">
    <property type="entry name" value="Sigma70_r4_2"/>
    <property type="match status" value="1"/>
</dbReference>
<evidence type="ECO:0000256" key="1">
    <source>
        <dbReference type="ARBA" id="ARBA00010641"/>
    </source>
</evidence>
<evidence type="ECO:0000256" key="5">
    <source>
        <dbReference type="ARBA" id="ARBA00023163"/>
    </source>
</evidence>
<evidence type="ECO:0000256" key="6">
    <source>
        <dbReference type="SAM" id="MobiDB-lite"/>
    </source>
</evidence>
<feature type="domain" description="RNA polymerase sigma-70 region 2" evidence="7">
    <location>
        <begin position="15"/>
        <end position="79"/>
    </location>
</feature>
<evidence type="ECO:0000256" key="3">
    <source>
        <dbReference type="ARBA" id="ARBA00023082"/>
    </source>
</evidence>
<dbReference type="SUPFAM" id="SSF88659">
    <property type="entry name" value="Sigma3 and sigma4 domains of RNA polymerase sigma factors"/>
    <property type="match status" value="1"/>
</dbReference>
<gene>
    <name evidence="9" type="ORF">ACIB24_19650</name>
</gene>
<protein>
    <submittedName>
        <fullName evidence="9">RNA polymerase sigma factor</fullName>
    </submittedName>
</protein>
<keyword evidence="10" id="KW-1185">Reference proteome</keyword>
<feature type="compositionally biased region" description="Basic and acidic residues" evidence="6">
    <location>
        <begin position="156"/>
        <end position="167"/>
    </location>
</feature>
<evidence type="ECO:0000256" key="4">
    <source>
        <dbReference type="ARBA" id="ARBA00023125"/>
    </source>
</evidence>
<feature type="region of interest" description="Disordered" evidence="6">
    <location>
        <begin position="156"/>
        <end position="207"/>
    </location>
</feature>
<organism evidence="9 10">
    <name type="scientific">Spongisporangium articulatum</name>
    <dbReference type="NCBI Taxonomy" id="3362603"/>
    <lineage>
        <taxon>Bacteria</taxon>
        <taxon>Bacillati</taxon>
        <taxon>Actinomycetota</taxon>
        <taxon>Actinomycetes</taxon>
        <taxon>Kineosporiales</taxon>
        <taxon>Kineosporiaceae</taxon>
        <taxon>Spongisporangium</taxon>
    </lineage>
</organism>
<keyword evidence="3" id="KW-0731">Sigma factor</keyword>
<comment type="caution">
    <text evidence="9">The sequence shown here is derived from an EMBL/GenBank/DDBJ whole genome shotgun (WGS) entry which is preliminary data.</text>
</comment>
<dbReference type="InterPro" id="IPR007627">
    <property type="entry name" value="RNA_pol_sigma70_r2"/>
</dbReference>
<evidence type="ECO:0000313" key="10">
    <source>
        <dbReference type="Proteomes" id="UP001612915"/>
    </source>
</evidence>
<keyword evidence="4" id="KW-0238">DNA-binding</keyword>
<evidence type="ECO:0000259" key="7">
    <source>
        <dbReference type="Pfam" id="PF04542"/>
    </source>
</evidence>
<dbReference type="EMBL" id="JBITLV010000007">
    <property type="protein sequence ID" value="MFI7589287.1"/>
    <property type="molecule type" value="Genomic_DNA"/>
</dbReference>
<keyword evidence="2" id="KW-0805">Transcription regulation</keyword>
<sequence>MANGSPSARERFEALYRAEAPTVLLYVSQRVGPAEVEDVVADVFAAAWRRLEDVPENPRPWLLKVARKLVAEHLKAAGRPAVIDLAVPEEDVAVGVARRGELVAALRRLHPKDREVVLLATWYDLEQREAAEVLGMSRPAFAVRLHRARNVLRRLLAESDQRPRPRPETNPPTEATRRPRAHGPPEVVDLRETDRATDEDPDLENDP</sequence>
<dbReference type="Gene3D" id="1.10.1740.10">
    <property type="match status" value="1"/>
</dbReference>
<dbReference type="NCBIfam" id="TIGR02937">
    <property type="entry name" value="sigma70-ECF"/>
    <property type="match status" value="1"/>
</dbReference>
<feature type="domain" description="RNA polymerase sigma factor 70 region 4 type 2" evidence="8">
    <location>
        <begin position="100"/>
        <end position="149"/>
    </location>
</feature>
<evidence type="ECO:0000259" key="8">
    <source>
        <dbReference type="Pfam" id="PF08281"/>
    </source>
</evidence>
<dbReference type="InterPro" id="IPR039425">
    <property type="entry name" value="RNA_pol_sigma-70-like"/>
</dbReference>
<dbReference type="InterPro" id="IPR036388">
    <property type="entry name" value="WH-like_DNA-bd_sf"/>
</dbReference>
<dbReference type="InterPro" id="IPR014284">
    <property type="entry name" value="RNA_pol_sigma-70_dom"/>
</dbReference>
<comment type="similarity">
    <text evidence="1">Belongs to the sigma-70 factor family. ECF subfamily.</text>
</comment>
<dbReference type="PANTHER" id="PTHR43133">
    <property type="entry name" value="RNA POLYMERASE ECF-TYPE SIGMA FACTO"/>
    <property type="match status" value="1"/>
</dbReference>
<dbReference type="PANTHER" id="PTHR43133:SF8">
    <property type="entry name" value="RNA POLYMERASE SIGMA FACTOR HI_1459-RELATED"/>
    <property type="match status" value="1"/>
</dbReference>
<keyword evidence="5" id="KW-0804">Transcription</keyword>
<dbReference type="Gene3D" id="1.10.10.10">
    <property type="entry name" value="Winged helix-like DNA-binding domain superfamily/Winged helix DNA-binding domain"/>
    <property type="match status" value="1"/>
</dbReference>
<dbReference type="SUPFAM" id="SSF88946">
    <property type="entry name" value="Sigma2 domain of RNA polymerase sigma factors"/>
    <property type="match status" value="1"/>
</dbReference>
<reference evidence="9 10" key="1">
    <citation type="submission" date="2024-10" db="EMBL/GenBank/DDBJ databases">
        <title>The Natural Products Discovery Center: Release of the First 8490 Sequenced Strains for Exploring Actinobacteria Biosynthetic Diversity.</title>
        <authorList>
            <person name="Kalkreuter E."/>
            <person name="Kautsar S.A."/>
            <person name="Yang D."/>
            <person name="Bader C.D."/>
            <person name="Teijaro C.N."/>
            <person name="Fluegel L."/>
            <person name="Davis C.M."/>
            <person name="Simpson J.R."/>
            <person name="Lauterbach L."/>
            <person name="Steele A.D."/>
            <person name="Gui C."/>
            <person name="Meng S."/>
            <person name="Li G."/>
            <person name="Viehrig K."/>
            <person name="Ye F."/>
            <person name="Su P."/>
            <person name="Kiefer A.F."/>
            <person name="Nichols A."/>
            <person name="Cepeda A.J."/>
            <person name="Yan W."/>
            <person name="Fan B."/>
            <person name="Jiang Y."/>
            <person name="Adhikari A."/>
            <person name="Zheng C.-J."/>
            <person name="Schuster L."/>
            <person name="Cowan T.M."/>
            <person name="Smanski M.J."/>
            <person name="Chevrette M.G."/>
            <person name="De Carvalho L.P.S."/>
            <person name="Shen B."/>
        </authorList>
    </citation>
    <scope>NUCLEOTIDE SEQUENCE [LARGE SCALE GENOMIC DNA]</scope>
    <source>
        <strain evidence="9 10">NPDC049639</strain>
    </source>
</reference>
<dbReference type="InterPro" id="IPR013249">
    <property type="entry name" value="RNA_pol_sigma70_r4_t2"/>
</dbReference>
<dbReference type="InterPro" id="IPR013324">
    <property type="entry name" value="RNA_pol_sigma_r3/r4-like"/>
</dbReference>
<dbReference type="Proteomes" id="UP001612915">
    <property type="component" value="Unassembled WGS sequence"/>
</dbReference>